<dbReference type="InterPro" id="IPR011761">
    <property type="entry name" value="ATP-grasp"/>
</dbReference>
<dbReference type="PROSITE" id="PS51257">
    <property type="entry name" value="PROKAR_LIPOPROTEIN"/>
    <property type="match status" value="1"/>
</dbReference>
<dbReference type="SUPFAM" id="SSF52440">
    <property type="entry name" value="PreATP-grasp domain"/>
    <property type="match status" value="1"/>
</dbReference>
<dbReference type="PANTHER" id="PTHR11405:SF53">
    <property type="entry name" value="CARBAMOYL-PHOSPHATE SYNTHASE [AMMONIA], MITOCHONDRIAL"/>
    <property type="match status" value="1"/>
</dbReference>
<dbReference type="InterPro" id="IPR013815">
    <property type="entry name" value="ATP_grasp_subdomain_1"/>
</dbReference>
<dbReference type="FunFam" id="3.40.50.20:FF:000001">
    <property type="entry name" value="Carbamoyl-phosphate synthase large chain"/>
    <property type="match status" value="1"/>
</dbReference>
<evidence type="ECO:0000256" key="1">
    <source>
        <dbReference type="ARBA" id="ARBA00022598"/>
    </source>
</evidence>
<dbReference type="PRINTS" id="PR00098">
    <property type="entry name" value="CPSASE"/>
</dbReference>
<dbReference type="GO" id="GO:0005737">
    <property type="term" value="C:cytoplasm"/>
    <property type="evidence" value="ECO:0007669"/>
    <property type="project" value="TreeGrafter"/>
</dbReference>
<dbReference type="GO" id="GO:0004088">
    <property type="term" value="F:carbamoyl-phosphate synthase (glutamine-hydrolyzing) activity"/>
    <property type="evidence" value="ECO:0007669"/>
    <property type="project" value="TreeGrafter"/>
</dbReference>
<accession>A0A0F8ZEJ2</accession>
<keyword evidence="5" id="KW-0067">ATP-binding</keyword>
<dbReference type="GO" id="GO:0046872">
    <property type="term" value="F:metal ion binding"/>
    <property type="evidence" value="ECO:0007669"/>
    <property type="project" value="UniProtKB-KW"/>
</dbReference>
<dbReference type="InterPro" id="IPR005483">
    <property type="entry name" value="CPSase_dom"/>
</dbReference>
<evidence type="ECO:0000256" key="6">
    <source>
        <dbReference type="ARBA" id="ARBA00047359"/>
    </source>
</evidence>
<keyword evidence="3" id="KW-0677">Repeat</keyword>
<comment type="caution">
    <text evidence="8">The sequence shown here is derived from an EMBL/GenBank/DDBJ whole genome shotgun (WGS) entry which is preliminary data.</text>
</comment>
<evidence type="ECO:0000313" key="8">
    <source>
        <dbReference type="EMBL" id="KKK58431.1"/>
    </source>
</evidence>
<dbReference type="Pfam" id="PF25596">
    <property type="entry name" value="CPSase_L_D1"/>
    <property type="match status" value="1"/>
</dbReference>
<evidence type="ECO:0000256" key="4">
    <source>
        <dbReference type="ARBA" id="ARBA00022741"/>
    </source>
</evidence>
<name>A0A0F8ZEJ2_9ZZZZ</name>
<dbReference type="PROSITE" id="PS00866">
    <property type="entry name" value="CPSASE_1"/>
    <property type="match status" value="1"/>
</dbReference>
<dbReference type="AlphaFoldDB" id="A0A0F8ZEJ2"/>
<keyword evidence="4" id="KW-0547">Nucleotide-binding</keyword>
<feature type="non-terminal residue" evidence="8">
    <location>
        <position position="264"/>
    </location>
</feature>
<protein>
    <recommendedName>
        <fullName evidence="7">ATP-grasp domain-containing protein</fullName>
    </recommendedName>
</protein>
<evidence type="ECO:0000256" key="2">
    <source>
        <dbReference type="ARBA" id="ARBA00022723"/>
    </source>
</evidence>
<dbReference type="InterPro" id="IPR005479">
    <property type="entry name" value="CPAse_ATP-bd"/>
</dbReference>
<gene>
    <name evidence="8" type="ORF">LCGC14_3044520</name>
</gene>
<dbReference type="Pfam" id="PF02786">
    <property type="entry name" value="CPSase_L_D2"/>
    <property type="match status" value="1"/>
</dbReference>
<evidence type="ECO:0000259" key="7">
    <source>
        <dbReference type="PROSITE" id="PS50975"/>
    </source>
</evidence>
<dbReference type="InterPro" id="IPR058047">
    <property type="entry name" value="CPSase_preATP-grasp"/>
</dbReference>
<dbReference type="SUPFAM" id="SSF56059">
    <property type="entry name" value="Glutathione synthetase ATP-binding domain-like"/>
    <property type="match status" value="1"/>
</dbReference>
<comment type="catalytic activity">
    <reaction evidence="6">
        <text>hydrogencarbonate + NH4(+) + 2 ATP = carbamoyl phosphate + 2 ADP + phosphate + 2 H(+)</text>
        <dbReference type="Rhea" id="RHEA:18029"/>
        <dbReference type="ChEBI" id="CHEBI:15378"/>
        <dbReference type="ChEBI" id="CHEBI:17544"/>
        <dbReference type="ChEBI" id="CHEBI:28938"/>
        <dbReference type="ChEBI" id="CHEBI:30616"/>
        <dbReference type="ChEBI" id="CHEBI:43474"/>
        <dbReference type="ChEBI" id="CHEBI:58228"/>
        <dbReference type="ChEBI" id="CHEBI:456216"/>
        <dbReference type="EC" id="6.3.4.16"/>
    </reaction>
</comment>
<dbReference type="Gene3D" id="3.40.50.20">
    <property type="match status" value="1"/>
</dbReference>
<feature type="domain" description="ATP-grasp" evidence="7">
    <location>
        <begin position="133"/>
        <end position="225"/>
    </location>
</feature>
<reference evidence="8" key="1">
    <citation type="journal article" date="2015" name="Nature">
        <title>Complex archaea that bridge the gap between prokaryotes and eukaryotes.</title>
        <authorList>
            <person name="Spang A."/>
            <person name="Saw J.H."/>
            <person name="Jorgensen S.L."/>
            <person name="Zaremba-Niedzwiedzka K."/>
            <person name="Martijn J."/>
            <person name="Lind A.E."/>
            <person name="van Eijk R."/>
            <person name="Schleper C."/>
            <person name="Guy L."/>
            <person name="Ettema T.J."/>
        </authorList>
    </citation>
    <scope>NUCLEOTIDE SEQUENCE</scope>
</reference>
<dbReference type="PANTHER" id="PTHR11405">
    <property type="entry name" value="CARBAMOYLTRANSFERASE FAMILY MEMBER"/>
    <property type="match status" value="1"/>
</dbReference>
<dbReference type="InterPro" id="IPR016185">
    <property type="entry name" value="PreATP-grasp_dom_sf"/>
</dbReference>
<organism evidence="8">
    <name type="scientific">marine sediment metagenome</name>
    <dbReference type="NCBI Taxonomy" id="412755"/>
    <lineage>
        <taxon>unclassified sequences</taxon>
        <taxon>metagenomes</taxon>
        <taxon>ecological metagenomes</taxon>
    </lineage>
</organism>
<proteinExistence type="predicted"/>
<dbReference type="Gene3D" id="3.30.470.20">
    <property type="entry name" value="ATP-grasp fold, B domain"/>
    <property type="match status" value="1"/>
</dbReference>
<dbReference type="GO" id="GO:0006541">
    <property type="term" value="P:glutamine metabolic process"/>
    <property type="evidence" value="ECO:0007669"/>
    <property type="project" value="TreeGrafter"/>
</dbReference>
<dbReference type="PROSITE" id="PS50975">
    <property type="entry name" value="ATP_GRASP"/>
    <property type="match status" value="1"/>
</dbReference>
<keyword evidence="1" id="KW-0436">Ligase</keyword>
<dbReference type="EMBL" id="LAZR01063985">
    <property type="protein sequence ID" value="KKK58431.1"/>
    <property type="molecule type" value="Genomic_DNA"/>
</dbReference>
<evidence type="ECO:0000256" key="5">
    <source>
        <dbReference type="ARBA" id="ARBA00022840"/>
    </source>
</evidence>
<dbReference type="GO" id="GO:0005524">
    <property type="term" value="F:ATP binding"/>
    <property type="evidence" value="ECO:0007669"/>
    <property type="project" value="UniProtKB-KW"/>
</dbReference>
<dbReference type="GO" id="GO:0004087">
    <property type="term" value="F:carbamoyl-phosphate synthase (ammonia) activity"/>
    <property type="evidence" value="ECO:0007669"/>
    <property type="project" value="UniProtKB-EC"/>
</dbReference>
<evidence type="ECO:0000256" key="3">
    <source>
        <dbReference type="ARBA" id="ARBA00022737"/>
    </source>
</evidence>
<sequence length="264" mass="28519">MPRRTDIKKILIIGSGPIIIGQACEFDYSGTQACKVLRSDGYEVVLINSNPATIMTDPEFADKTYVEPITPEIITKIIEKERPQALLPTLGGQTALNMAVALGDSGVLDEFGVELIGASLETIKKAENRNLFKDAMEKIGLFLPESGFAYSLTDARALADKLGFPLVVRPSFTLGGTGGGIAYNLEEFIEIVAGGLMLSPTNEVLVEASVIGWKEYELEVMRDKNNNSVIVCSIENLDPMGIHTGDSITVAPAQTLSDKEYQAM</sequence>
<keyword evidence="2" id="KW-0479">Metal-binding</keyword>
<dbReference type="Gene3D" id="3.30.1490.20">
    <property type="entry name" value="ATP-grasp fold, A domain"/>
    <property type="match status" value="1"/>
</dbReference>